<keyword evidence="1" id="KW-0472">Membrane</keyword>
<keyword evidence="3" id="KW-1185">Reference proteome</keyword>
<keyword evidence="1" id="KW-1133">Transmembrane helix</keyword>
<proteinExistence type="predicted"/>
<dbReference type="Proteomes" id="UP000199598">
    <property type="component" value="Unassembled WGS sequence"/>
</dbReference>
<comment type="caution">
    <text evidence="2">The sequence shown here is derived from an EMBL/GenBank/DDBJ whole genome shotgun (WGS) entry which is preliminary data.</text>
</comment>
<feature type="transmembrane region" description="Helical" evidence="1">
    <location>
        <begin position="39"/>
        <end position="56"/>
    </location>
</feature>
<protein>
    <submittedName>
        <fullName evidence="2">Uncharacterized protein</fullName>
    </submittedName>
</protein>
<evidence type="ECO:0000256" key="1">
    <source>
        <dbReference type="SAM" id="Phobius"/>
    </source>
</evidence>
<dbReference type="RefSeq" id="WP_093518560.1">
    <property type="nucleotide sequence ID" value="NZ_FOSK01000004.1"/>
</dbReference>
<evidence type="ECO:0000313" key="3">
    <source>
        <dbReference type="Proteomes" id="UP000199598"/>
    </source>
</evidence>
<keyword evidence="1" id="KW-0812">Transmembrane</keyword>
<reference evidence="2 3" key="1">
    <citation type="submission" date="2016-10" db="EMBL/GenBank/DDBJ databases">
        <authorList>
            <person name="Varghese N."/>
            <person name="Submissions S."/>
        </authorList>
    </citation>
    <scope>NUCLEOTIDE SEQUENCE [LARGE SCALE GENOMIC DNA]</scope>
    <source>
        <strain evidence="2 3">DSM 16392</strain>
    </source>
</reference>
<dbReference type="EMBL" id="FOSK01000004">
    <property type="protein sequence ID" value="SFK31002.1"/>
    <property type="molecule type" value="Genomic_DNA"/>
</dbReference>
<name>A0A1I3YGP9_9HYPH</name>
<gene>
    <name evidence="2" type="ORF">SAMN04488518_10411</name>
</gene>
<accession>A0A1I3YGP9</accession>
<evidence type="ECO:0000313" key="2">
    <source>
        <dbReference type="EMBL" id="SFK31002.1"/>
    </source>
</evidence>
<organism evidence="2 3">
    <name type="scientific">Pseudovibrio ascidiaceicola</name>
    <dbReference type="NCBI Taxonomy" id="285279"/>
    <lineage>
        <taxon>Bacteria</taxon>
        <taxon>Pseudomonadati</taxon>
        <taxon>Pseudomonadota</taxon>
        <taxon>Alphaproteobacteria</taxon>
        <taxon>Hyphomicrobiales</taxon>
        <taxon>Stappiaceae</taxon>
        <taxon>Pseudovibrio</taxon>
    </lineage>
</organism>
<sequence length="161" mass="17901">MFGGFRKKVTRQTIEMVKQPYAIFQHHHGIPAGFWQDEFVVGFFGSMASMVALILAKGKLSRTDRGYVLQESFSALSNMSGMAIAQRFTELTMQKPMSASFKQGADNGAIISLAMFGTTAPEDQVMIDAAEQEAARLGLPLPSYLMMTLYVEELKERFNLT</sequence>